<dbReference type="InterPro" id="IPR036922">
    <property type="entry name" value="Rieske_2Fe-2S_sf"/>
</dbReference>
<dbReference type="Pfam" id="PF00355">
    <property type="entry name" value="Rieske"/>
    <property type="match status" value="1"/>
</dbReference>
<feature type="domain" description="Rieske" evidence="9">
    <location>
        <begin position="45"/>
        <end position="154"/>
    </location>
</feature>
<dbReference type="CDD" id="cd03469">
    <property type="entry name" value="Rieske_RO_Alpha_N"/>
    <property type="match status" value="1"/>
</dbReference>
<dbReference type="Proteomes" id="UP000019141">
    <property type="component" value="Unassembled WGS sequence"/>
</dbReference>
<comment type="caution">
    <text evidence="10">The sequence shown here is derived from an EMBL/GenBank/DDBJ whole genome shotgun (WGS) entry which is preliminary data.</text>
</comment>
<keyword evidence="7" id="KW-0411">Iron-sulfur</keyword>
<dbReference type="PANTHER" id="PTHR43756:SF1">
    <property type="entry name" value="3-PHENYLPROPIONATE_CINNAMIC ACID DIOXYGENASE SUBUNIT ALPHA"/>
    <property type="match status" value="1"/>
</dbReference>
<dbReference type="PANTHER" id="PTHR43756">
    <property type="entry name" value="CHOLINE MONOOXYGENASE, CHLOROPLASTIC"/>
    <property type="match status" value="1"/>
</dbReference>
<dbReference type="InterPro" id="IPR015879">
    <property type="entry name" value="Ring_hydroxy_dOase_asu_C_dom"/>
</dbReference>
<dbReference type="InterPro" id="IPR001663">
    <property type="entry name" value="Rng_hydr_dOase-A"/>
</dbReference>
<dbReference type="PROSITE" id="PS51296">
    <property type="entry name" value="RIESKE"/>
    <property type="match status" value="1"/>
</dbReference>
<dbReference type="SUPFAM" id="SSF55961">
    <property type="entry name" value="Bet v1-like"/>
    <property type="match status" value="1"/>
</dbReference>
<dbReference type="SUPFAM" id="SSF50022">
    <property type="entry name" value="ISP domain"/>
    <property type="match status" value="1"/>
</dbReference>
<evidence type="ECO:0000313" key="11">
    <source>
        <dbReference type="Proteomes" id="UP000019141"/>
    </source>
</evidence>
<dbReference type="GO" id="GO:0005506">
    <property type="term" value="F:iron ion binding"/>
    <property type="evidence" value="ECO:0007669"/>
    <property type="project" value="InterPro"/>
</dbReference>
<evidence type="ECO:0000256" key="6">
    <source>
        <dbReference type="ARBA" id="ARBA00023004"/>
    </source>
</evidence>
<keyword evidence="2" id="KW-0001">2Fe-2S</keyword>
<keyword evidence="3" id="KW-0479">Metal-binding</keyword>
<dbReference type="InterPro" id="IPR017941">
    <property type="entry name" value="Rieske_2Fe-2S"/>
</dbReference>
<keyword evidence="5" id="KW-0560">Oxidoreductase</keyword>
<evidence type="ECO:0000256" key="3">
    <source>
        <dbReference type="ARBA" id="ARBA00022723"/>
    </source>
</evidence>
<keyword evidence="6" id="KW-0408">Iron</keyword>
<evidence type="ECO:0000256" key="8">
    <source>
        <dbReference type="ARBA" id="ARBA00023027"/>
    </source>
</evidence>
<keyword evidence="11" id="KW-1185">Reference proteome</keyword>
<dbReference type="AlphaFoldDB" id="W4L8M8"/>
<evidence type="ECO:0000256" key="4">
    <source>
        <dbReference type="ARBA" id="ARBA00022964"/>
    </source>
</evidence>
<dbReference type="Gene3D" id="3.90.380.10">
    <property type="entry name" value="Naphthalene 1,2-dioxygenase Alpha Subunit, Chain A, domain 1"/>
    <property type="match status" value="1"/>
</dbReference>
<dbReference type="PATRIC" id="fig|1429438.4.peg.7138"/>
<dbReference type="CDD" id="cd08879">
    <property type="entry name" value="RHO_alpha_C_AntDO-like"/>
    <property type="match status" value="1"/>
</dbReference>
<dbReference type="Pfam" id="PF00848">
    <property type="entry name" value="Ring_hydroxyl_A"/>
    <property type="match status" value="1"/>
</dbReference>
<accession>W4L8M8</accession>
<dbReference type="PRINTS" id="PR00090">
    <property type="entry name" value="RNGDIOXGNASE"/>
</dbReference>
<keyword evidence="4" id="KW-0223">Dioxygenase</keyword>
<keyword evidence="8" id="KW-0520">NAD</keyword>
<evidence type="ECO:0000256" key="2">
    <source>
        <dbReference type="ARBA" id="ARBA00022714"/>
    </source>
</evidence>
<protein>
    <recommendedName>
        <fullName evidence="9">Rieske domain-containing protein</fullName>
    </recommendedName>
</protein>
<proteinExistence type="inferred from homology"/>
<evidence type="ECO:0000259" key="9">
    <source>
        <dbReference type="PROSITE" id="PS51296"/>
    </source>
</evidence>
<dbReference type="PROSITE" id="PS00570">
    <property type="entry name" value="RING_HYDROXYL_ALPHA"/>
    <property type="match status" value="1"/>
</dbReference>
<reference evidence="10 11" key="1">
    <citation type="journal article" date="2014" name="Nature">
        <title>An environmental bacterial taxon with a large and distinct metabolic repertoire.</title>
        <authorList>
            <person name="Wilson M.C."/>
            <person name="Mori T."/>
            <person name="Ruckert C."/>
            <person name="Uria A.R."/>
            <person name="Helf M.J."/>
            <person name="Takada K."/>
            <person name="Gernert C."/>
            <person name="Steffens U.A."/>
            <person name="Heycke N."/>
            <person name="Schmitt S."/>
            <person name="Rinke C."/>
            <person name="Helfrich E.J."/>
            <person name="Brachmann A.O."/>
            <person name="Gurgui C."/>
            <person name="Wakimoto T."/>
            <person name="Kracht M."/>
            <person name="Crusemann M."/>
            <person name="Hentschel U."/>
            <person name="Abe I."/>
            <person name="Matsunaga S."/>
            <person name="Kalinowski J."/>
            <person name="Takeyama H."/>
            <person name="Piel J."/>
        </authorList>
    </citation>
    <scope>NUCLEOTIDE SEQUENCE [LARGE SCALE GENOMIC DNA]</scope>
    <source>
        <strain evidence="11">TSY1</strain>
    </source>
</reference>
<evidence type="ECO:0000313" key="10">
    <source>
        <dbReference type="EMBL" id="ETW93706.1"/>
    </source>
</evidence>
<sequence length="433" mass="49091">MAIESLANMVIDNKQDGLFRVNRQAFTDPDILALEHERVFERTWLYAGHTSEIPEPGDFRSRSVAGRPIILVRGTDGVVRVLLNTCTHRGAQVCREACGNAKSFQCFYHAWTFNNEGALIGVPGDEAYSEAFDRSELGLASPARVEIYRDFVFISFDPHVEDLLDYLAGAREYLDLICDQSEVGMEVVHGTQAYSMRANWKLLVENSMDGYHARTTHLRYFDYLISTGVDPARVSGRRGGRGRALGNGHAVIESEPLWGRPIARWSPAFGEAKRAELEAVHKQFEDRFGAEWAYRITQTSRNLLIFPNLIINDIMAITIRTFFPVSPDYIEIYAWALAPSDEKAEDRAMRLDNFLTFLGPGGYATPDDVEALESCQLGFRNREVIWNDLSRGMRNDQPEVTDELQMRAFWRQWHTLMQSPQGSATIVRQPIAV</sequence>
<dbReference type="GO" id="GO:0051537">
    <property type="term" value="F:2 iron, 2 sulfur cluster binding"/>
    <property type="evidence" value="ECO:0007669"/>
    <property type="project" value="UniProtKB-KW"/>
</dbReference>
<name>W4L8M8_ENTF1</name>
<comment type="similarity">
    <text evidence="1">Belongs to the bacterial ring-hydroxylating dioxygenase alpha subunit family.</text>
</comment>
<gene>
    <name evidence="10" type="ORF">ETSY1_38050</name>
</gene>
<dbReference type="GO" id="GO:0051213">
    <property type="term" value="F:dioxygenase activity"/>
    <property type="evidence" value="ECO:0007669"/>
    <property type="project" value="UniProtKB-KW"/>
</dbReference>
<organism evidence="10 11">
    <name type="scientific">Entotheonella factor</name>
    <dbReference type="NCBI Taxonomy" id="1429438"/>
    <lineage>
        <taxon>Bacteria</taxon>
        <taxon>Pseudomonadati</taxon>
        <taxon>Nitrospinota/Tectimicrobiota group</taxon>
        <taxon>Candidatus Tectimicrobiota</taxon>
        <taxon>Candidatus Entotheonellia</taxon>
        <taxon>Candidatus Entotheonellales</taxon>
        <taxon>Candidatus Entotheonellaceae</taxon>
        <taxon>Candidatus Entotheonella</taxon>
    </lineage>
</organism>
<dbReference type="EMBL" id="AZHW01001187">
    <property type="protein sequence ID" value="ETW93706.1"/>
    <property type="molecule type" value="Genomic_DNA"/>
</dbReference>
<dbReference type="Gene3D" id="2.102.10.10">
    <property type="entry name" value="Rieske [2Fe-2S] iron-sulphur domain"/>
    <property type="match status" value="1"/>
</dbReference>
<evidence type="ECO:0000256" key="5">
    <source>
        <dbReference type="ARBA" id="ARBA00023002"/>
    </source>
</evidence>
<evidence type="ECO:0000256" key="1">
    <source>
        <dbReference type="ARBA" id="ARBA00008751"/>
    </source>
</evidence>
<evidence type="ECO:0000256" key="7">
    <source>
        <dbReference type="ARBA" id="ARBA00023014"/>
    </source>
</evidence>
<dbReference type="HOGENOM" id="CLU_026244_4_0_7"/>
<dbReference type="InterPro" id="IPR015881">
    <property type="entry name" value="ARHD_Rieske_2Fe_2S"/>
</dbReference>